<dbReference type="Proteomes" id="UP000695000">
    <property type="component" value="Unplaced"/>
</dbReference>
<dbReference type="GeneID" id="108565629"/>
<keyword evidence="1" id="KW-1185">Reference proteome</keyword>
<accession>A0ABM1N1H4</accession>
<sequence>MVSSTVNKQSCSKEVSTALTMKFFVVFACALAVASSGYSTPKYYGPQHLAVIGKGGVPIDTAEVQHARAAHFLHKAEAQSGHDYYYEEPSSYYESYNSAPAAQTYGYSTKIVHDQAAYNNQEYGSSYGYDQHVPLIVKGVPVDTIEVQQARAAHLAAHAAQSYKNYQSPSTSNYGSSYGYEQHVPLIVKGVPVDTIEVQHARAAHLAAHAAASTKAYDHYHHY</sequence>
<dbReference type="RefSeq" id="XP_017780674.1">
    <property type="nucleotide sequence ID" value="XM_017925185.1"/>
</dbReference>
<name>A0ABM1N1H4_NICVS</name>
<gene>
    <name evidence="2" type="primary">LOC108565629</name>
</gene>
<organism evidence="1 2">
    <name type="scientific">Nicrophorus vespilloides</name>
    <name type="common">Boreal carrion beetle</name>
    <dbReference type="NCBI Taxonomy" id="110193"/>
    <lineage>
        <taxon>Eukaryota</taxon>
        <taxon>Metazoa</taxon>
        <taxon>Ecdysozoa</taxon>
        <taxon>Arthropoda</taxon>
        <taxon>Hexapoda</taxon>
        <taxon>Insecta</taxon>
        <taxon>Pterygota</taxon>
        <taxon>Neoptera</taxon>
        <taxon>Endopterygota</taxon>
        <taxon>Coleoptera</taxon>
        <taxon>Polyphaga</taxon>
        <taxon>Staphyliniformia</taxon>
        <taxon>Silphidae</taxon>
        <taxon>Nicrophorinae</taxon>
        <taxon>Nicrophorus</taxon>
    </lineage>
</organism>
<reference evidence="2" key="1">
    <citation type="submission" date="2025-08" db="UniProtKB">
        <authorList>
            <consortium name="RefSeq"/>
        </authorList>
    </citation>
    <scope>IDENTIFICATION</scope>
    <source>
        <tissue evidence="2">Whole Larva</tissue>
    </source>
</reference>
<proteinExistence type="predicted"/>
<evidence type="ECO:0000313" key="2">
    <source>
        <dbReference type="RefSeq" id="XP_017780674.1"/>
    </source>
</evidence>
<evidence type="ECO:0000313" key="1">
    <source>
        <dbReference type="Proteomes" id="UP000695000"/>
    </source>
</evidence>
<protein>
    <submittedName>
        <fullName evidence="2">Cuticle protein 5-like</fullName>
    </submittedName>
</protein>